<name>A0A074LNF4_9BACL</name>
<protein>
    <recommendedName>
        <fullName evidence="4">Lecithin:cholesterol acyltransferase</fullName>
    </recommendedName>
</protein>
<dbReference type="Gene3D" id="2.60.120.380">
    <property type="match status" value="2"/>
</dbReference>
<accession>A0A074LNF4</accession>
<evidence type="ECO:0008006" key="4">
    <source>
        <dbReference type="Google" id="ProtNLM"/>
    </source>
</evidence>
<dbReference type="Pfam" id="PF02450">
    <property type="entry name" value="LCAT"/>
    <property type="match status" value="1"/>
</dbReference>
<dbReference type="eggNOG" id="COG1075">
    <property type="taxonomic scope" value="Bacteria"/>
</dbReference>
<evidence type="ECO:0000313" key="3">
    <source>
        <dbReference type="Proteomes" id="UP000027931"/>
    </source>
</evidence>
<dbReference type="OrthoDB" id="9765872at2"/>
<dbReference type="Gene3D" id="3.40.50.1820">
    <property type="entry name" value="alpha/beta hydrolase"/>
    <property type="match status" value="1"/>
</dbReference>
<dbReference type="STRING" id="1157490.EL26_08305"/>
<dbReference type="InterPro" id="IPR003386">
    <property type="entry name" value="LACT/PDAT_acylTrfase"/>
</dbReference>
<comment type="caution">
    <text evidence="2">The sequence shown here is derived from an EMBL/GenBank/DDBJ whole genome shotgun (WGS) entry which is preliminary data.</text>
</comment>
<proteinExistence type="predicted"/>
<feature type="signal peptide" evidence="1">
    <location>
        <begin position="1"/>
        <end position="31"/>
    </location>
</feature>
<sequence length="946" mass="102577">MKLVQKLASSLLIAALAVLPVQLSTPSAAQATVSTETVQAVQTLQAPQTGETVPAQTDTPFTIQSVLGAQGRVQAVFTYTGTLEKGQQVELAVSKRGSKQSVYEGKLKATAKTLKLDGLAPGDLYSFNVKITGKKKDTLPATESYTGDLVVQVKQDAKGNVTNSNLQLSRVEAHSSLNLADGQVQSLLSVYETESNNTFGTANRVITGDDMFGKIDSSTDVDFYKVQFYNNGIGRFWLGGIPTGCDYDLYVYDQNFNQIDYSMWGSNYDEVITDLPVTANQWYYVKVVGYNSTYNTSNSYDLQVTGSTTPALNSDSYENNNTFDTAVAVGKSDTIYANLPSAADVDYYRIYVPLRSTFALNLSNLPTGTDYDVVLYDASQNWVDSSMNWGTAPESISDTLNPGYYYIKVTPYSGSSTSNYKLDLSTNTIPVILFPGIGGTELNNNGSLTWFGLWDALLINEPIKHNLSLNPACSGCTDVVAKYSDVSISPVSSNYGLDGISYVSSIHLSMTSYYNDMINDLVKAGYVPGKTLFGFPYDWRLDNHCQNTALTNKINEALNASGATKVQAVAHSMGGLVVKDYLLNQTGMAGKFDQVTTLGTPYLGAALASKALALGGYNFGVPILMNSTGEAIAQNAPAVYQLAPSNEYNNQVNAKLGRSTYQYIDILGHATNYTHAQLNAKYPNQALAAQADQRHSQWDTSYPGVTQYHIVGDTVDTITAYNYWEMKDIFHWFYLEYVMTKGDGTVPSFSAMKPGSSGASFYFSGADHMGLVKDAATRAQVLNIVKGTPNTVASGIRTSASTGAMTMLTANSLTAAPTSFNNMTVELTNLKDNSTSVIKFRSDGTIDDENSTAGLMAQVARLEDGTNNLQFFINKYDNYSIVVKSTDGTEFIVAKYDLNDSGASNRFSYGKLQNFASAPLTIRQINGNTMIYQGNTLISGQQLTIK</sequence>
<dbReference type="Proteomes" id="UP000027931">
    <property type="component" value="Unassembled WGS sequence"/>
</dbReference>
<reference evidence="2 3" key="1">
    <citation type="journal article" date="2013" name="Int. J. Syst. Evol. Microbiol.">
        <title>Tumebacillus flagellatus sp. nov., an alpha-amylase/pullulanase-producing bacterium isolated from cassava wastewater.</title>
        <authorList>
            <person name="Wang Q."/>
            <person name="Xie N."/>
            <person name="Qin Y."/>
            <person name="Shen N."/>
            <person name="Zhu J."/>
            <person name="Mi H."/>
            <person name="Huang R."/>
        </authorList>
    </citation>
    <scope>NUCLEOTIDE SEQUENCE [LARGE SCALE GENOMIC DNA]</scope>
    <source>
        <strain evidence="2 3">GST4</strain>
    </source>
</reference>
<dbReference type="GO" id="GO:0008374">
    <property type="term" value="F:O-acyltransferase activity"/>
    <property type="evidence" value="ECO:0007669"/>
    <property type="project" value="InterPro"/>
</dbReference>
<organism evidence="2 3">
    <name type="scientific">Tumebacillus flagellatus</name>
    <dbReference type="NCBI Taxonomy" id="1157490"/>
    <lineage>
        <taxon>Bacteria</taxon>
        <taxon>Bacillati</taxon>
        <taxon>Bacillota</taxon>
        <taxon>Bacilli</taxon>
        <taxon>Bacillales</taxon>
        <taxon>Alicyclobacillaceae</taxon>
        <taxon>Tumebacillus</taxon>
    </lineage>
</organism>
<evidence type="ECO:0000313" key="2">
    <source>
        <dbReference type="EMBL" id="KEO83651.1"/>
    </source>
</evidence>
<keyword evidence="1" id="KW-0732">Signal</keyword>
<feature type="chain" id="PRO_5001697966" description="Lecithin:cholesterol acyltransferase" evidence="1">
    <location>
        <begin position="32"/>
        <end position="946"/>
    </location>
</feature>
<dbReference type="AlphaFoldDB" id="A0A074LNF4"/>
<evidence type="ECO:0000256" key="1">
    <source>
        <dbReference type="SAM" id="SignalP"/>
    </source>
</evidence>
<gene>
    <name evidence="2" type="ORF">EL26_08305</name>
</gene>
<dbReference type="PANTHER" id="PTHR11440">
    <property type="entry name" value="LECITHIN-CHOLESTEROL ACYLTRANSFERASE-RELATED"/>
    <property type="match status" value="1"/>
</dbReference>
<dbReference type="EMBL" id="JMIR01000009">
    <property type="protein sequence ID" value="KEO83651.1"/>
    <property type="molecule type" value="Genomic_DNA"/>
</dbReference>
<dbReference type="SUPFAM" id="SSF53474">
    <property type="entry name" value="alpha/beta-Hydrolases"/>
    <property type="match status" value="1"/>
</dbReference>
<keyword evidence="3" id="KW-1185">Reference proteome</keyword>
<dbReference type="InterPro" id="IPR029058">
    <property type="entry name" value="AB_hydrolase_fold"/>
</dbReference>
<dbReference type="RefSeq" id="WP_038086458.1">
    <property type="nucleotide sequence ID" value="NZ_JMIR01000009.1"/>
</dbReference>
<dbReference type="GO" id="GO:0006629">
    <property type="term" value="P:lipid metabolic process"/>
    <property type="evidence" value="ECO:0007669"/>
    <property type="project" value="InterPro"/>
</dbReference>
<dbReference type="SUPFAM" id="SSF89260">
    <property type="entry name" value="Collagen-binding domain"/>
    <property type="match status" value="1"/>
</dbReference>